<organism evidence="1 2">
    <name type="scientific">Auxenochlorella protothecoides</name>
    <name type="common">Green microalga</name>
    <name type="synonym">Chlorella protothecoides</name>
    <dbReference type="NCBI Taxonomy" id="3075"/>
    <lineage>
        <taxon>Eukaryota</taxon>
        <taxon>Viridiplantae</taxon>
        <taxon>Chlorophyta</taxon>
        <taxon>core chlorophytes</taxon>
        <taxon>Trebouxiophyceae</taxon>
        <taxon>Chlorellales</taxon>
        <taxon>Chlorellaceae</taxon>
        <taxon>Auxenochlorella</taxon>
    </lineage>
</organism>
<accession>A0A3M7L517</accession>
<dbReference type="InterPro" id="IPR043132">
    <property type="entry name" value="BCAT-like_C"/>
</dbReference>
<dbReference type="PANTHER" id="PTHR47703:SF2">
    <property type="entry name" value="D-AMINOACID AMINOTRANSFERASE-LIKE PLP-DEPENDENT ENZYMES SUPERFAMILY PROTEIN"/>
    <property type="match status" value="1"/>
</dbReference>
<proteinExistence type="predicted"/>
<dbReference type="Pfam" id="PF01063">
    <property type="entry name" value="Aminotran_4"/>
    <property type="match status" value="1"/>
</dbReference>
<comment type="caution">
    <text evidence="1">The sequence shown here is derived from an EMBL/GenBank/DDBJ whole genome shotgun (WGS) entry which is preliminary data.</text>
</comment>
<dbReference type="SUPFAM" id="SSF56752">
    <property type="entry name" value="D-aminoacid aminotransferase-like PLP-dependent enzymes"/>
    <property type="match status" value="1"/>
</dbReference>
<dbReference type="GO" id="GO:0003824">
    <property type="term" value="F:catalytic activity"/>
    <property type="evidence" value="ECO:0007669"/>
    <property type="project" value="InterPro"/>
</dbReference>
<sequence>MDGRLLALDPPTPSSYLAQAPRGAYTALRLPRPFFAVDWAQHVARLEQSIGLLHEAGLVDYGAWHGMESEKGNTLADLLLLTAHSALRALPAPGGPACLVLLACPGAPLQVHAVAQPLVADPYCTVPPGWAAVLGPGRALPLAKDSAWVRERAPLEGLRRPGVVEVLLANAAGGLLEGLVTNFFVISGPATASQRASDYTLQTAGEKDGVLAGTARRAALRAAAACGLTVLEQPPDPSHRSAWREAFLTNRYTFVAGRLYKGSRHCGTASSGSPCDNCLRHPCSPLPPNPCSLRGCQNLTRIVRPGHWAVDLPPFRPWTAAICALLTKGEGGVNLRRPALEGTPGP</sequence>
<protein>
    <submittedName>
        <fullName evidence="1">Uncharacterized protein</fullName>
    </submittedName>
</protein>
<dbReference type="Gene3D" id="3.20.10.10">
    <property type="entry name" value="D-amino Acid Aminotransferase, subunit A, domain 2"/>
    <property type="match status" value="1"/>
</dbReference>
<evidence type="ECO:0000313" key="1">
    <source>
        <dbReference type="EMBL" id="RMZ56652.1"/>
    </source>
</evidence>
<dbReference type="AlphaFoldDB" id="A0A3M7L517"/>
<dbReference type="InterPro" id="IPR036038">
    <property type="entry name" value="Aminotransferase-like"/>
</dbReference>
<reference evidence="2" key="1">
    <citation type="journal article" date="2018" name="Algal Res.">
        <title>Characterization of plant carbon substrate utilization by Auxenochlorella protothecoides.</title>
        <authorList>
            <person name="Vogler B.W."/>
            <person name="Starkenburg S.R."/>
            <person name="Sudasinghe N."/>
            <person name="Schambach J.Y."/>
            <person name="Rollin J.A."/>
            <person name="Pattathil S."/>
            <person name="Barry A.N."/>
        </authorList>
    </citation>
    <scope>NUCLEOTIDE SEQUENCE [LARGE SCALE GENOMIC DNA]</scope>
    <source>
        <strain evidence="2">UTEX 25</strain>
    </source>
</reference>
<name>A0A3M7L517_AUXPR</name>
<dbReference type="EMBL" id="QOKY01000135">
    <property type="protein sequence ID" value="RMZ56652.1"/>
    <property type="molecule type" value="Genomic_DNA"/>
</dbReference>
<evidence type="ECO:0000313" key="2">
    <source>
        <dbReference type="Proteomes" id="UP000279271"/>
    </source>
</evidence>
<dbReference type="InterPro" id="IPR001544">
    <property type="entry name" value="Aminotrans_IV"/>
</dbReference>
<gene>
    <name evidence="1" type="ORF">APUTEX25_002741</name>
</gene>
<dbReference type="Proteomes" id="UP000279271">
    <property type="component" value="Unassembled WGS sequence"/>
</dbReference>
<dbReference type="PANTHER" id="PTHR47703">
    <property type="entry name" value="D-AMINOACID AMINOTRANSFERASE-LIKE PLP-DEPENDENT ENZYMES SUPERFAMILY PROTEIN"/>
    <property type="match status" value="1"/>
</dbReference>